<evidence type="ECO:0000313" key="14">
    <source>
        <dbReference type="EMBL" id="MBB6102557.1"/>
    </source>
</evidence>
<evidence type="ECO:0000256" key="6">
    <source>
        <dbReference type="ARBA" id="ARBA00022839"/>
    </source>
</evidence>
<protein>
    <recommendedName>
        <fullName evidence="11">RecBCD enzyme subunit RecD</fullName>
        <ecNumber evidence="11">5.6.2.3</ecNumber>
    </recommendedName>
    <alternativeName>
        <fullName evidence="11">DNA 5'-3' helicase subunit RecD</fullName>
    </alternativeName>
    <alternativeName>
        <fullName evidence="11">Exonuclease V subunit RecD</fullName>
        <shortName evidence="11">ExoV subunit RecD</shortName>
    </alternativeName>
    <alternativeName>
        <fullName evidence="11">Helicase/nuclease RecBCD subunit RecD</fullName>
    </alternativeName>
</protein>
<dbReference type="AlphaFoldDB" id="A0A7W9TW75"/>
<evidence type="ECO:0000256" key="10">
    <source>
        <dbReference type="ARBA" id="ARBA00023235"/>
    </source>
</evidence>
<dbReference type="EC" id="5.6.2.3" evidence="11"/>
<dbReference type="Proteomes" id="UP000571554">
    <property type="component" value="Unassembled WGS sequence"/>
</dbReference>
<keyword evidence="7 11" id="KW-0067">ATP-binding</keyword>
<feature type="binding site" evidence="11">
    <location>
        <begin position="259"/>
        <end position="266"/>
    </location>
    <ligand>
        <name>ATP</name>
        <dbReference type="ChEBI" id="CHEBI:30616"/>
    </ligand>
</feature>
<dbReference type="GO" id="GO:0009338">
    <property type="term" value="C:exodeoxyribonuclease V complex"/>
    <property type="evidence" value="ECO:0007669"/>
    <property type="project" value="InterPro"/>
</dbReference>
<gene>
    <name evidence="11" type="primary">recD</name>
    <name evidence="14" type="ORF">F4827_002409</name>
</gene>
<dbReference type="GO" id="GO:0017116">
    <property type="term" value="F:single-stranded DNA helicase activity"/>
    <property type="evidence" value="ECO:0007669"/>
    <property type="project" value="TreeGrafter"/>
</dbReference>
<dbReference type="GO" id="GO:0043139">
    <property type="term" value="F:5'-3' DNA helicase activity"/>
    <property type="evidence" value="ECO:0007669"/>
    <property type="project" value="UniProtKB-UniRule"/>
</dbReference>
<dbReference type="CDD" id="cd18809">
    <property type="entry name" value="SF1_C_RecD"/>
    <property type="match status" value="1"/>
</dbReference>
<evidence type="ECO:0000313" key="15">
    <source>
        <dbReference type="Proteomes" id="UP000571554"/>
    </source>
</evidence>
<dbReference type="GO" id="GO:0003677">
    <property type="term" value="F:DNA binding"/>
    <property type="evidence" value="ECO:0007669"/>
    <property type="project" value="UniProtKB-UniRule"/>
</dbReference>
<comment type="miscellaneous">
    <text evidence="11">In the RecBCD complex, RecB has a slow 3'-5' helicase, an exonuclease activity and loads RecA onto ssDNA, RecD has a fast 5'-3' helicase activity, while RecC stimulates the ATPase and processivity of the RecB helicase and contributes to recognition of the Chi site.</text>
</comment>
<keyword evidence="1 11" id="KW-0540">Nuclease</keyword>
<keyword evidence="3 11" id="KW-0227">DNA damage</keyword>
<evidence type="ECO:0000256" key="5">
    <source>
        <dbReference type="ARBA" id="ARBA00022806"/>
    </source>
</evidence>
<evidence type="ECO:0000256" key="9">
    <source>
        <dbReference type="ARBA" id="ARBA00023204"/>
    </source>
</evidence>
<keyword evidence="5 11" id="KW-0347">Helicase</keyword>
<feature type="domain" description="UvrD-like helicase C-terminal" evidence="12">
    <location>
        <begin position="665"/>
        <end position="711"/>
    </location>
</feature>
<dbReference type="InterPro" id="IPR050534">
    <property type="entry name" value="Coronavir_polyprotein_1ab"/>
</dbReference>
<dbReference type="CDD" id="cd17933">
    <property type="entry name" value="DEXSc_RecD-like"/>
    <property type="match status" value="1"/>
</dbReference>
<dbReference type="HAMAP" id="MF_01487">
    <property type="entry name" value="RecD"/>
    <property type="match status" value="1"/>
</dbReference>
<dbReference type="RefSeq" id="WP_260175138.1">
    <property type="nucleotide sequence ID" value="NZ_JACHBW010000006.1"/>
</dbReference>
<comment type="caution">
    <text evidence="14">The sequence shown here is derived from an EMBL/GenBank/DDBJ whole genome shotgun (WGS) entry which is preliminary data.</text>
</comment>
<dbReference type="Pfam" id="PF13538">
    <property type="entry name" value="UvrD_C_2"/>
    <property type="match status" value="1"/>
</dbReference>
<feature type="domain" description="RecBCD enzyme subunit RecD N-terminal" evidence="13">
    <location>
        <begin position="68"/>
        <end position="182"/>
    </location>
</feature>
<evidence type="ECO:0000256" key="11">
    <source>
        <dbReference type="HAMAP-Rule" id="MF_01487"/>
    </source>
</evidence>
<dbReference type="GO" id="GO:0005524">
    <property type="term" value="F:ATP binding"/>
    <property type="evidence" value="ECO:0007669"/>
    <property type="project" value="UniProtKB-UniRule"/>
</dbReference>
<dbReference type="InterPro" id="IPR006344">
    <property type="entry name" value="RecD"/>
</dbReference>
<dbReference type="Gene3D" id="1.10.10.1020">
    <property type="entry name" value="RecBCD complex, subunit RecD, N-terminal domain"/>
    <property type="match status" value="1"/>
</dbReference>
<keyword evidence="15" id="KW-1185">Reference proteome</keyword>
<name>A0A7W9TW75_9BURK</name>
<dbReference type="PANTHER" id="PTHR43788:SF6">
    <property type="entry name" value="DNA HELICASE B"/>
    <property type="match status" value="1"/>
</dbReference>
<evidence type="ECO:0000259" key="13">
    <source>
        <dbReference type="Pfam" id="PF21185"/>
    </source>
</evidence>
<reference evidence="14 15" key="1">
    <citation type="submission" date="2020-08" db="EMBL/GenBank/DDBJ databases">
        <title>Above-ground endophytic microbial communities from plants in different locations in the United States.</title>
        <authorList>
            <person name="Frank C."/>
        </authorList>
    </citation>
    <scope>NUCLEOTIDE SEQUENCE [LARGE SCALE GENOMIC DNA]</scope>
    <source>
        <strain evidence="14 15">WP4_2_2</strain>
    </source>
</reference>
<evidence type="ECO:0000256" key="3">
    <source>
        <dbReference type="ARBA" id="ARBA00022763"/>
    </source>
</evidence>
<dbReference type="Pfam" id="PF13245">
    <property type="entry name" value="AAA_19"/>
    <property type="match status" value="1"/>
</dbReference>
<keyword evidence="2 11" id="KW-0547">Nucleotide-binding</keyword>
<evidence type="ECO:0000256" key="2">
    <source>
        <dbReference type="ARBA" id="ARBA00022741"/>
    </source>
</evidence>
<keyword evidence="10 11" id="KW-0413">Isomerase</keyword>
<dbReference type="NCBIfam" id="TIGR01447">
    <property type="entry name" value="recD"/>
    <property type="match status" value="1"/>
</dbReference>
<comment type="similarity">
    <text evidence="11">Belongs to the RecD family.</text>
</comment>
<keyword evidence="6 11" id="KW-0269">Exonuclease</keyword>
<proteinExistence type="inferred from homology"/>
<dbReference type="GO" id="GO:0008854">
    <property type="term" value="F:exodeoxyribonuclease V activity"/>
    <property type="evidence" value="ECO:0007669"/>
    <property type="project" value="InterPro"/>
</dbReference>
<dbReference type="GO" id="GO:0000724">
    <property type="term" value="P:double-strand break repair via homologous recombination"/>
    <property type="evidence" value="ECO:0007669"/>
    <property type="project" value="UniProtKB-UniRule"/>
</dbReference>
<dbReference type="PANTHER" id="PTHR43788">
    <property type="entry name" value="DNA2/NAM7 HELICASE FAMILY MEMBER"/>
    <property type="match status" value="1"/>
</dbReference>
<organism evidence="14 15">
    <name type="scientific">Paraburkholderia bannensis</name>
    <dbReference type="NCBI Taxonomy" id="765414"/>
    <lineage>
        <taxon>Bacteria</taxon>
        <taxon>Pseudomonadati</taxon>
        <taxon>Pseudomonadota</taxon>
        <taxon>Betaproteobacteria</taxon>
        <taxon>Burkholderiales</taxon>
        <taxon>Burkholderiaceae</taxon>
        <taxon>Paraburkholderia</taxon>
    </lineage>
</organism>
<comment type="catalytic activity">
    <reaction evidence="11">
        <text>ATP + H2O = ADP + phosphate + H(+)</text>
        <dbReference type="Rhea" id="RHEA:13065"/>
        <dbReference type="ChEBI" id="CHEBI:15377"/>
        <dbReference type="ChEBI" id="CHEBI:15378"/>
        <dbReference type="ChEBI" id="CHEBI:30616"/>
        <dbReference type="ChEBI" id="CHEBI:43474"/>
        <dbReference type="ChEBI" id="CHEBI:456216"/>
        <dbReference type="EC" id="5.6.2.3"/>
    </reaction>
</comment>
<keyword evidence="8 11" id="KW-0238">DNA-binding</keyword>
<comment type="subunit">
    <text evidence="11">Heterotrimer of RecB, RecC and RecD. All subunits contribute to DNA-binding.</text>
</comment>
<evidence type="ECO:0000256" key="1">
    <source>
        <dbReference type="ARBA" id="ARBA00022722"/>
    </source>
</evidence>
<dbReference type="Pfam" id="PF21185">
    <property type="entry name" value="RecD_N"/>
    <property type="match status" value="1"/>
</dbReference>
<evidence type="ECO:0000256" key="7">
    <source>
        <dbReference type="ARBA" id="ARBA00022840"/>
    </source>
</evidence>
<comment type="function">
    <text evidence="11">A helicase/nuclease that prepares dsDNA breaks (DSB) for recombinational DNA repair. Binds to DSBs and unwinds DNA via a highly rapid and processive ATP-dependent bidirectional helicase activity. Unwinds dsDNA until it encounters a Chi (crossover hotspot instigator) sequence from the 3' direction. Cuts ssDNA a few nucleotides 3' to the Chi site. The properties and activities of the enzyme are changed at Chi. The Chi-altered holoenzyme produces a long 3'-ssDNA overhang and facilitates RecA-binding to the ssDNA for homologous DNA recombination and repair. Holoenzyme degrades any linearized DNA that is unable to undergo homologous recombination. In the holoenzyme this subunit has ssDNA-dependent ATPase and 5'-3' helicase activity. When added to pre-assembled RecBC greatly stimulates nuclease activity and augments holoenzyme processivity. Negatively regulates the RecA-loading ability of RecBCD.</text>
</comment>
<sequence length="743" mass="79771">MTRRRTTATTGPKDGIGVTGDLFAQFEVQTEAQLPEPARALEPQRSVARATSQESAAQMLATLERWVERGWLRALDGAFARFLLEETPHAPPLLLLAAALASHQLGRGHVCLDLRATLEDPAFALSLPPDGPQVQTDEPPQPPADVLAGVTLEDWLAALDCPELVGAREGNTPLVLSGTRCYLRRYWQYEQDVRAGIDARLAQRARIEAQLPAEAARVALDALFAPRQSSNPASQAERADWQKLACALAARSAFSIITGGPGTGKTTTVVKLLALLQTLALAHKVSARPLRIRLAAPTGKAAARLNESIAGAVARLPFEALAQGVDAQALRNAIPTAVTTLHRVLGTRPGSRRFRHDAANPLPVDVLVIDEASMVDLEMMAAVLDALPPTARLILLGDKDQLASVEAGAVLGELCDRAREGHYTEATRAWLEAATGERIDAAMLDAHGTPLDQAVAMLRQSHRFASESGIGALAELVNTGDATGVAKIWRHGYADLARLICPAHDDAALRALIIDGNVGESHEGQRRGYRHYLATMRSLRPEPGAAPEQLVEWAAGVLKAHTEFQLLCALRRGTWGVEGLNRRVARLLQEEGLIEPLGDWYAGRPVLVTHNDYELGLMNGDIGIALDLPVEQGRPPVLRVAFPSGDGTGGVKWVSPSRLQGVETVFALTVHKSQGSEFTHAALVLPDTYSPILTRELVYTGITRARAFLTLAVPEGRSVLDRAVLAKVQRASGLMAGLARDAQ</sequence>
<accession>A0A7W9TW75</accession>
<dbReference type="InterPro" id="IPR027785">
    <property type="entry name" value="UvrD-like_helicase_C"/>
</dbReference>
<keyword evidence="4 11" id="KW-0378">Hydrolase</keyword>
<dbReference type="InterPro" id="IPR049550">
    <property type="entry name" value="RecD_N"/>
</dbReference>
<dbReference type="Gene3D" id="3.40.50.300">
    <property type="entry name" value="P-loop containing nucleotide triphosphate hydrolases"/>
    <property type="match status" value="3"/>
</dbReference>
<keyword evidence="9 11" id="KW-0234">DNA repair</keyword>
<dbReference type="InterPro" id="IPR041851">
    <property type="entry name" value="RecD_N_sf"/>
</dbReference>
<evidence type="ECO:0000256" key="8">
    <source>
        <dbReference type="ARBA" id="ARBA00023125"/>
    </source>
</evidence>
<evidence type="ECO:0000256" key="4">
    <source>
        <dbReference type="ARBA" id="ARBA00022801"/>
    </source>
</evidence>
<dbReference type="SUPFAM" id="SSF52540">
    <property type="entry name" value="P-loop containing nucleoside triphosphate hydrolases"/>
    <property type="match status" value="2"/>
</dbReference>
<dbReference type="EMBL" id="JACHBW010000006">
    <property type="protein sequence ID" value="MBB6102557.1"/>
    <property type="molecule type" value="Genomic_DNA"/>
</dbReference>
<evidence type="ECO:0000259" key="12">
    <source>
        <dbReference type="Pfam" id="PF13538"/>
    </source>
</evidence>
<dbReference type="InterPro" id="IPR027417">
    <property type="entry name" value="P-loop_NTPase"/>
</dbReference>